<feature type="transmembrane region" description="Helical" evidence="10">
    <location>
        <begin position="121"/>
        <end position="138"/>
    </location>
</feature>
<dbReference type="InterPro" id="IPR004358">
    <property type="entry name" value="Sig_transdc_His_kin-like_C"/>
</dbReference>
<evidence type="ECO:0000256" key="2">
    <source>
        <dbReference type="ARBA" id="ARBA00004651"/>
    </source>
</evidence>
<evidence type="ECO:0000256" key="10">
    <source>
        <dbReference type="SAM" id="Phobius"/>
    </source>
</evidence>
<evidence type="ECO:0000313" key="12">
    <source>
        <dbReference type="EMBL" id="RBP07289.1"/>
    </source>
</evidence>
<keyword evidence="13" id="KW-1185">Reference proteome</keyword>
<dbReference type="NCBIfam" id="NF033792">
    <property type="entry name" value="ActS_PrrB_HisK"/>
    <property type="match status" value="1"/>
</dbReference>
<keyword evidence="6" id="KW-0808">Transferase</keyword>
<dbReference type="PRINTS" id="PR00344">
    <property type="entry name" value="BCTRLSENSOR"/>
</dbReference>
<comment type="catalytic activity">
    <reaction evidence="1">
        <text>ATP + protein L-histidine = ADP + protein N-phospho-L-histidine.</text>
        <dbReference type="EC" id="2.7.13.3"/>
    </reaction>
</comment>
<protein>
    <recommendedName>
        <fullName evidence="3">histidine kinase</fullName>
        <ecNumber evidence="3">2.7.13.3</ecNumber>
    </recommendedName>
</protein>
<dbReference type="GO" id="GO:0005886">
    <property type="term" value="C:plasma membrane"/>
    <property type="evidence" value="ECO:0007669"/>
    <property type="project" value="UniProtKB-SubCell"/>
</dbReference>
<evidence type="ECO:0000313" key="13">
    <source>
        <dbReference type="Proteomes" id="UP000253529"/>
    </source>
</evidence>
<dbReference type="Pfam" id="PF02518">
    <property type="entry name" value="HATPase_c"/>
    <property type="match status" value="1"/>
</dbReference>
<dbReference type="Proteomes" id="UP000253529">
    <property type="component" value="Unassembled WGS sequence"/>
</dbReference>
<keyword evidence="5" id="KW-0597">Phosphoprotein</keyword>
<comment type="subcellular location">
    <subcellularLocation>
        <location evidence="2">Cell membrane</location>
        <topology evidence="2">Multi-pass membrane protein</topology>
    </subcellularLocation>
</comment>
<feature type="domain" description="Histidine kinase" evidence="11">
    <location>
        <begin position="231"/>
        <end position="444"/>
    </location>
</feature>
<dbReference type="PANTHER" id="PTHR44936:SF10">
    <property type="entry name" value="SENSOR PROTEIN RSTB"/>
    <property type="match status" value="1"/>
</dbReference>
<dbReference type="CDD" id="cd00082">
    <property type="entry name" value="HisKA"/>
    <property type="match status" value="1"/>
</dbReference>
<keyword evidence="8 12" id="KW-0418">Kinase</keyword>
<sequence>MTDGSGSVSHRDMSAVLPPEPEGLGLEARRLRLNTLIALRWLAVAGQTAAVVIGVFGLGLGFPAVACFALIAASAALNLALRWFYPKSVLLSERDATIFLAYDILQLAGLLFLTGGVSNPFVILLLAPIVIAAGSLPLDRALGLSALALVCATALLRFNLPLPWIGGGELDLPPLYVAGLWLALVVSAAFLTLYAHRVAAETRQTASALTAAELVLARVQHLSQLDGLAAAAAHELGTPLATVALVVREMAAQKPHDEAFADDLSLLEESVDRCRAILGKLSAPADLSGQPMDVSSPVELAELAAAPHRLLGIAISVVGEGPEPPPKCPRNPGVLYGLGNLIENAVSFAEREVKISADWTRSTVTIVVSDDGAGFPPGVLSRIGEPYLSERDRARRSEKAGGGLGLGLFIARSLLERSRASLRFDNASPPATGALITVQWARSAYEEGRRGDK</sequence>
<proteinExistence type="predicted"/>
<evidence type="ECO:0000256" key="8">
    <source>
        <dbReference type="ARBA" id="ARBA00022777"/>
    </source>
</evidence>
<dbReference type="InterPro" id="IPR050980">
    <property type="entry name" value="2C_sensor_his_kinase"/>
</dbReference>
<dbReference type="InterPro" id="IPR003661">
    <property type="entry name" value="HisK_dim/P_dom"/>
</dbReference>
<dbReference type="PROSITE" id="PS50109">
    <property type="entry name" value="HIS_KIN"/>
    <property type="match status" value="1"/>
</dbReference>
<name>A0A366F0P3_9HYPH</name>
<dbReference type="InterPro" id="IPR036097">
    <property type="entry name" value="HisK_dim/P_sf"/>
</dbReference>
<evidence type="ECO:0000256" key="9">
    <source>
        <dbReference type="ARBA" id="ARBA00022840"/>
    </source>
</evidence>
<feature type="transmembrane region" description="Helical" evidence="10">
    <location>
        <begin position="145"/>
        <end position="164"/>
    </location>
</feature>
<dbReference type="GO" id="GO:0000155">
    <property type="term" value="F:phosphorelay sensor kinase activity"/>
    <property type="evidence" value="ECO:0007669"/>
    <property type="project" value="InterPro"/>
</dbReference>
<evidence type="ECO:0000259" key="11">
    <source>
        <dbReference type="PROSITE" id="PS50109"/>
    </source>
</evidence>
<gene>
    <name evidence="12" type="ORF">DFR50_12814</name>
</gene>
<evidence type="ECO:0000256" key="5">
    <source>
        <dbReference type="ARBA" id="ARBA00022553"/>
    </source>
</evidence>
<reference evidence="12 13" key="1">
    <citation type="submission" date="2018-06" db="EMBL/GenBank/DDBJ databases">
        <title>Genomic Encyclopedia of Type Strains, Phase IV (KMG-IV): sequencing the most valuable type-strain genomes for metagenomic binning, comparative biology and taxonomic classification.</title>
        <authorList>
            <person name="Goeker M."/>
        </authorList>
    </citation>
    <scope>NUCLEOTIDE SEQUENCE [LARGE SCALE GENOMIC DNA]</scope>
    <source>
        <strain evidence="12 13">DSM 24875</strain>
    </source>
</reference>
<dbReference type="AlphaFoldDB" id="A0A366F0P3"/>
<dbReference type="SMART" id="SM00387">
    <property type="entry name" value="HATPase_c"/>
    <property type="match status" value="1"/>
</dbReference>
<dbReference type="SMART" id="SM00388">
    <property type="entry name" value="HisKA"/>
    <property type="match status" value="1"/>
</dbReference>
<dbReference type="GO" id="GO:0005524">
    <property type="term" value="F:ATP binding"/>
    <property type="evidence" value="ECO:0007669"/>
    <property type="project" value="UniProtKB-KW"/>
</dbReference>
<keyword evidence="10" id="KW-0812">Transmembrane</keyword>
<evidence type="ECO:0000256" key="3">
    <source>
        <dbReference type="ARBA" id="ARBA00012438"/>
    </source>
</evidence>
<evidence type="ECO:0000256" key="7">
    <source>
        <dbReference type="ARBA" id="ARBA00022741"/>
    </source>
</evidence>
<dbReference type="InterPro" id="IPR005467">
    <property type="entry name" value="His_kinase_dom"/>
</dbReference>
<dbReference type="EC" id="2.7.13.3" evidence="3"/>
<keyword evidence="4" id="KW-1003">Cell membrane</keyword>
<feature type="transmembrane region" description="Helical" evidence="10">
    <location>
        <begin position="62"/>
        <end position="84"/>
    </location>
</feature>
<keyword evidence="10" id="KW-1133">Transmembrane helix</keyword>
<dbReference type="Gene3D" id="3.30.565.10">
    <property type="entry name" value="Histidine kinase-like ATPase, C-terminal domain"/>
    <property type="match status" value="1"/>
</dbReference>
<evidence type="ECO:0000256" key="4">
    <source>
        <dbReference type="ARBA" id="ARBA00022475"/>
    </source>
</evidence>
<feature type="transmembrane region" description="Helical" evidence="10">
    <location>
        <begin position="176"/>
        <end position="195"/>
    </location>
</feature>
<dbReference type="Gene3D" id="1.10.287.130">
    <property type="match status" value="1"/>
</dbReference>
<comment type="caution">
    <text evidence="12">The sequence shown here is derived from an EMBL/GenBank/DDBJ whole genome shotgun (WGS) entry which is preliminary data.</text>
</comment>
<keyword evidence="9" id="KW-0067">ATP-binding</keyword>
<dbReference type="PANTHER" id="PTHR44936">
    <property type="entry name" value="SENSOR PROTEIN CREC"/>
    <property type="match status" value="1"/>
</dbReference>
<dbReference type="InterPro" id="IPR036890">
    <property type="entry name" value="HATPase_C_sf"/>
</dbReference>
<dbReference type="SUPFAM" id="SSF47384">
    <property type="entry name" value="Homodimeric domain of signal transducing histidine kinase"/>
    <property type="match status" value="1"/>
</dbReference>
<keyword evidence="10" id="KW-0472">Membrane</keyword>
<evidence type="ECO:0000256" key="1">
    <source>
        <dbReference type="ARBA" id="ARBA00000085"/>
    </source>
</evidence>
<organism evidence="12 13">
    <name type="scientific">Roseiarcus fermentans</name>
    <dbReference type="NCBI Taxonomy" id="1473586"/>
    <lineage>
        <taxon>Bacteria</taxon>
        <taxon>Pseudomonadati</taxon>
        <taxon>Pseudomonadota</taxon>
        <taxon>Alphaproteobacteria</taxon>
        <taxon>Hyphomicrobiales</taxon>
        <taxon>Roseiarcaceae</taxon>
        <taxon>Roseiarcus</taxon>
    </lineage>
</organism>
<dbReference type="InterPro" id="IPR047770">
    <property type="entry name" value="RegB"/>
</dbReference>
<accession>A0A366F0P3</accession>
<keyword evidence="7" id="KW-0547">Nucleotide-binding</keyword>
<dbReference type="EMBL" id="QNRK01000028">
    <property type="protein sequence ID" value="RBP07289.1"/>
    <property type="molecule type" value="Genomic_DNA"/>
</dbReference>
<dbReference type="InterPro" id="IPR003594">
    <property type="entry name" value="HATPase_dom"/>
</dbReference>
<evidence type="ECO:0000256" key="6">
    <source>
        <dbReference type="ARBA" id="ARBA00022679"/>
    </source>
</evidence>
<feature type="transmembrane region" description="Helical" evidence="10">
    <location>
        <begin position="96"/>
        <end position="115"/>
    </location>
</feature>
<feature type="transmembrane region" description="Helical" evidence="10">
    <location>
        <begin position="37"/>
        <end position="56"/>
    </location>
</feature>
<dbReference type="SUPFAM" id="SSF55874">
    <property type="entry name" value="ATPase domain of HSP90 chaperone/DNA topoisomerase II/histidine kinase"/>
    <property type="match status" value="1"/>
</dbReference>